<gene>
    <name evidence="2" type="ORF">HYDPIDRAFT_35056</name>
</gene>
<keyword evidence="3" id="KW-1185">Reference proteome</keyword>
<evidence type="ECO:0000313" key="2">
    <source>
        <dbReference type="EMBL" id="KIJ57495.1"/>
    </source>
</evidence>
<name>A0A0C2PWL9_9AGAM</name>
<dbReference type="Proteomes" id="UP000053820">
    <property type="component" value="Unassembled WGS sequence"/>
</dbReference>
<dbReference type="OrthoDB" id="2640833at2759"/>
<accession>A0A0C2PWL9</accession>
<dbReference type="Pfam" id="PF20149">
    <property type="entry name" value="DUF6532"/>
    <property type="match status" value="1"/>
</dbReference>
<evidence type="ECO:0000313" key="3">
    <source>
        <dbReference type="Proteomes" id="UP000053820"/>
    </source>
</evidence>
<dbReference type="HOGENOM" id="CLU_060373_0_1_1"/>
<dbReference type="AlphaFoldDB" id="A0A0C2PWL9"/>
<sequence>MHSANPPQAAPIGMDSADPFQMQFYKLAAHDIIERAKQFSHCDAASINAFPLRLLIMDGWWPQHNAGITKLFWEDHRNWQSALKKKARNYVTQRYQWDSQNHPEINAKIAKDLLANSGRFLKNGTDDQGRTNNLAHPALVGLIIDFFYTSPNTVGTLFPKVFTNEVPRVAVAISATALKVTLNEVVCGRGEVNFKVNVY</sequence>
<proteinExistence type="predicted"/>
<reference evidence="2 3" key="1">
    <citation type="submission" date="2014-04" db="EMBL/GenBank/DDBJ databases">
        <title>Evolutionary Origins and Diversification of the Mycorrhizal Mutualists.</title>
        <authorList>
            <consortium name="DOE Joint Genome Institute"/>
            <consortium name="Mycorrhizal Genomics Consortium"/>
            <person name="Kohler A."/>
            <person name="Kuo A."/>
            <person name="Nagy L.G."/>
            <person name="Floudas D."/>
            <person name="Copeland A."/>
            <person name="Barry K.W."/>
            <person name="Cichocki N."/>
            <person name="Veneault-Fourrey C."/>
            <person name="LaButti K."/>
            <person name="Lindquist E.A."/>
            <person name="Lipzen A."/>
            <person name="Lundell T."/>
            <person name="Morin E."/>
            <person name="Murat C."/>
            <person name="Riley R."/>
            <person name="Ohm R."/>
            <person name="Sun H."/>
            <person name="Tunlid A."/>
            <person name="Henrissat B."/>
            <person name="Grigoriev I.V."/>
            <person name="Hibbett D.S."/>
            <person name="Martin F."/>
        </authorList>
    </citation>
    <scope>NUCLEOTIDE SEQUENCE [LARGE SCALE GENOMIC DNA]</scope>
    <source>
        <strain evidence="2 3">MD-312</strain>
    </source>
</reference>
<organism evidence="2 3">
    <name type="scientific">Hydnomerulius pinastri MD-312</name>
    <dbReference type="NCBI Taxonomy" id="994086"/>
    <lineage>
        <taxon>Eukaryota</taxon>
        <taxon>Fungi</taxon>
        <taxon>Dikarya</taxon>
        <taxon>Basidiomycota</taxon>
        <taxon>Agaricomycotina</taxon>
        <taxon>Agaricomycetes</taxon>
        <taxon>Agaricomycetidae</taxon>
        <taxon>Boletales</taxon>
        <taxon>Boletales incertae sedis</taxon>
        <taxon>Leucogyrophana</taxon>
    </lineage>
</organism>
<feature type="domain" description="DUF6532" evidence="1">
    <location>
        <begin position="49"/>
        <end position="189"/>
    </location>
</feature>
<evidence type="ECO:0000259" key="1">
    <source>
        <dbReference type="Pfam" id="PF20149"/>
    </source>
</evidence>
<protein>
    <recommendedName>
        <fullName evidence="1">DUF6532 domain-containing protein</fullName>
    </recommendedName>
</protein>
<dbReference type="EMBL" id="KN840337">
    <property type="protein sequence ID" value="KIJ57495.1"/>
    <property type="molecule type" value="Genomic_DNA"/>
</dbReference>
<dbReference type="InterPro" id="IPR045341">
    <property type="entry name" value="DUF6532"/>
</dbReference>